<keyword evidence="2" id="KW-1185">Reference proteome</keyword>
<gene>
    <name evidence="1" type="ORF">EPUL_004451</name>
</gene>
<dbReference type="Proteomes" id="UP000237438">
    <property type="component" value="Unassembled WGS sequence"/>
</dbReference>
<comment type="caution">
    <text evidence="1">The sequence shown here is derived from an EMBL/GenBank/DDBJ whole genome shotgun (WGS) entry which is preliminary data.</text>
</comment>
<sequence>MLPMNESSLVAQSHVNPIEIIEQNTYEAHKNRKQPLNGGIRAWSKEEEVYLLQAPRLSTALSSFISWQSTQKASSASPSSTPSSPLAKNIAPLSLEQTGYLGMQSPPQQFFSPGRQNVQLPSASTLLSRSDLGHTPRNFDHILSRPYHSFSSIKNVEYNEPLQLDIDMHSNRMDTSQVDSERLSQIYEKHRASFWNIIASEYGAGPSPLLLERVWKRSNQIEYPPSPCVSPNATSFYGHINQGDNHNYQVQTHQAMAPENRGSVNISDLLGIDANPRNPEEREMIKRMEERREIM</sequence>
<dbReference type="EMBL" id="PEDP01000716">
    <property type="protein sequence ID" value="POS85134.1"/>
    <property type="molecule type" value="Genomic_DNA"/>
</dbReference>
<accession>A0A2S4PSZ0</accession>
<name>A0A2S4PSZ0_9PEZI</name>
<dbReference type="AlphaFoldDB" id="A0A2S4PSZ0"/>
<protein>
    <submittedName>
        <fullName evidence="1">Uncharacterized protein</fullName>
    </submittedName>
</protein>
<feature type="non-terminal residue" evidence="1">
    <location>
        <position position="295"/>
    </location>
</feature>
<dbReference type="OrthoDB" id="5399305at2759"/>
<proteinExistence type="predicted"/>
<evidence type="ECO:0000313" key="2">
    <source>
        <dbReference type="Proteomes" id="UP000237438"/>
    </source>
</evidence>
<reference evidence="1 2" key="1">
    <citation type="submission" date="2017-10" db="EMBL/GenBank/DDBJ databases">
        <title>Development of genomic resources for the powdery mildew, Erysiphe pulchra.</title>
        <authorList>
            <person name="Wadl P.A."/>
            <person name="Mack B.M."/>
            <person name="Moore G."/>
            <person name="Beltz S.B."/>
        </authorList>
    </citation>
    <scope>NUCLEOTIDE SEQUENCE [LARGE SCALE GENOMIC DNA]</scope>
    <source>
        <strain evidence="1">Cflorida</strain>
    </source>
</reference>
<organism evidence="1 2">
    <name type="scientific">Erysiphe pulchra</name>
    <dbReference type="NCBI Taxonomy" id="225359"/>
    <lineage>
        <taxon>Eukaryota</taxon>
        <taxon>Fungi</taxon>
        <taxon>Dikarya</taxon>
        <taxon>Ascomycota</taxon>
        <taxon>Pezizomycotina</taxon>
        <taxon>Leotiomycetes</taxon>
        <taxon>Erysiphales</taxon>
        <taxon>Erysiphaceae</taxon>
        <taxon>Erysiphe</taxon>
    </lineage>
</organism>
<evidence type="ECO:0000313" key="1">
    <source>
        <dbReference type="EMBL" id="POS85134.1"/>
    </source>
</evidence>